<gene>
    <name evidence="2" type="ORF">NIES2119_31655</name>
</gene>
<dbReference type="EMBL" id="MRCE01000074">
    <property type="protein sequence ID" value="OKH30033.1"/>
    <property type="molecule type" value="Genomic_DNA"/>
</dbReference>
<dbReference type="AlphaFoldDB" id="A0A1U7I200"/>
<accession>A0A1U7I200</accession>
<evidence type="ECO:0000313" key="2">
    <source>
        <dbReference type="EMBL" id="OKH30033.1"/>
    </source>
</evidence>
<name>A0A1U7I200_9CYAN</name>
<dbReference type="RefSeq" id="WP_073597470.1">
    <property type="nucleotide sequence ID" value="NZ_MRCE01000074.1"/>
</dbReference>
<dbReference type="Proteomes" id="UP000185860">
    <property type="component" value="Unassembled WGS sequence"/>
</dbReference>
<evidence type="ECO:0000313" key="3">
    <source>
        <dbReference type="Proteomes" id="UP000185860"/>
    </source>
</evidence>
<comment type="caution">
    <text evidence="2">The sequence shown here is derived from an EMBL/GenBank/DDBJ whole genome shotgun (WGS) entry which is preliminary data.</text>
</comment>
<dbReference type="STRING" id="454136.NIES2119_31655"/>
<evidence type="ECO:0000256" key="1">
    <source>
        <dbReference type="SAM" id="MobiDB-lite"/>
    </source>
</evidence>
<proteinExistence type="predicted"/>
<organism evidence="2 3">
    <name type="scientific">[Phormidium ambiguum] IAM M-71</name>
    <dbReference type="NCBI Taxonomy" id="454136"/>
    <lineage>
        <taxon>Bacteria</taxon>
        <taxon>Bacillati</taxon>
        <taxon>Cyanobacteriota</taxon>
        <taxon>Cyanophyceae</taxon>
        <taxon>Oscillatoriophycideae</taxon>
        <taxon>Aerosakkonematales</taxon>
        <taxon>Aerosakkonemataceae</taxon>
        <taxon>Floridanema</taxon>
    </lineage>
</organism>
<sequence>MASQTKINQIKAELQNQGLEPSEQAVNAVLEILGSGKTLSTVDAVKIYKEQLNAQKNTLPPEQQILLNMANGLSQQQTNWVYNAALQLTAHRLATGNFGEINPETQNQLDNLMNQLQEVKTIDVNFTNVALPTSQTNLLPSSEEKEEKLPQSSLETV</sequence>
<reference evidence="2 3" key="1">
    <citation type="submission" date="2016-11" db="EMBL/GenBank/DDBJ databases">
        <title>Draft Genome Sequences of Nine Cyanobacterial Strains from Diverse Habitats.</title>
        <authorList>
            <person name="Zhu T."/>
            <person name="Hou S."/>
            <person name="Lu X."/>
            <person name="Hess W.R."/>
        </authorList>
    </citation>
    <scope>NUCLEOTIDE SEQUENCE [LARGE SCALE GENOMIC DNA]</scope>
    <source>
        <strain evidence="2 3">IAM M-71</strain>
    </source>
</reference>
<protein>
    <submittedName>
        <fullName evidence="2">Uncharacterized protein</fullName>
    </submittedName>
</protein>
<feature type="region of interest" description="Disordered" evidence="1">
    <location>
        <begin position="135"/>
        <end position="157"/>
    </location>
</feature>